<dbReference type="Pfam" id="PF00557">
    <property type="entry name" value="Peptidase_M24"/>
    <property type="match status" value="1"/>
</dbReference>
<dbReference type="InterPro" id="IPR001714">
    <property type="entry name" value="Pept_M24_MAP"/>
</dbReference>
<reference evidence="8 9" key="2">
    <citation type="journal article" date="2022" name="Mol. Biol. Evol.">
        <title>Comparative Genomics Reveals Insights into the Divergent Evolution of Astigmatic Mites and Household Pest Adaptations.</title>
        <authorList>
            <person name="Xiong Q."/>
            <person name="Wan A.T."/>
            <person name="Liu X."/>
            <person name="Fung C.S."/>
            <person name="Xiao X."/>
            <person name="Malainual N."/>
            <person name="Hou J."/>
            <person name="Wang L."/>
            <person name="Wang M."/>
            <person name="Yang K.Y."/>
            <person name="Cui Y."/>
            <person name="Leung E.L."/>
            <person name="Nong W."/>
            <person name="Shin S.K."/>
            <person name="Au S.W."/>
            <person name="Jeong K.Y."/>
            <person name="Chew F.T."/>
            <person name="Hui J.H."/>
            <person name="Leung T.F."/>
            <person name="Tungtrongchitr A."/>
            <person name="Zhong N."/>
            <person name="Liu Z."/>
            <person name="Tsui S.K."/>
        </authorList>
    </citation>
    <scope>NUCLEOTIDE SEQUENCE [LARGE SCALE GENOMIC DNA]</scope>
    <source>
        <strain evidence="8">Derp</strain>
    </source>
</reference>
<keyword evidence="3 5" id="KW-0479">Metal-binding</keyword>
<dbReference type="InterPro" id="IPR002467">
    <property type="entry name" value="Pept_M24A_MAP1"/>
</dbReference>
<feature type="binding site" evidence="5">
    <location>
        <position position="306"/>
    </location>
    <ligand>
        <name>a divalent metal cation</name>
        <dbReference type="ChEBI" id="CHEBI:60240"/>
        <label>2</label>
        <note>catalytic</note>
    </ligand>
</feature>
<evidence type="ECO:0000313" key="8">
    <source>
        <dbReference type="EMBL" id="KAH9423861.1"/>
    </source>
</evidence>
<keyword evidence="2 5" id="KW-0645">Protease</keyword>
<evidence type="ECO:0000256" key="6">
    <source>
        <dbReference type="RuleBase" id="RU003653"/>
    </source>
</evidence>
<evidence type="ECO:0000256" key="3">
    <source>
        <dbReference type="ARBA" id="ARBA00022723"/>
    </source>
</evidence>
<evidence type="ECO:0000256" key="4">
    <source>
        <dbReference type="ARBA" id="ARBA00022801"/>
    </source>
</evidence>
<keyword evidence="4 5" id="KW-0378">Hydrolase</keyword>
<dbReference type="PANTHER" id="PTHR43330">
    <property type="entry name" value="METHIONINE AMINOPEPTIDASE"/>
    <property type="match status" value="1"/>
</dbReference>
<dbReference type="GO" id="GO:0004177">
    <property type="term" value="F:aminopeptidase activity"/>
    <property type="evidence" value="ECO:0007669"/>
    <property type="project" value="UniProtKB-KW"/>
</dbReference>
<evidence type="ECO:0000256" key="1">
    <source>
        <dbReference type="ARBA" id="ARBA00022438"/>
    </source>
</evidence>
<comment type="similarity">
    <text evidence="5">Belongs to the peptidase M24A family. Methionine aminopeptidase type 1 subfamily.</text>
</comment>
<dbReference type="Proteomes" id="UP000887458">
    <property type="component" value="Unassembled WGS sequence"/>
</dbReference>
<dbReference type="InterPro" id="IPR000994">
    <property type="entry name" value="Pept_M24"/>
</dbReference>
<accession>A0ABQ8JMM4</accession>
<feature type="binding site" evidence="5">
    <location>
        <position position="169"/>
    </location>
    <ligand>
        <name>a divalent metal cation</name>
        <dbReference type="ChEBI" id="CHEBI:60240"/>
        <label>1</label>
    </ligand>
</feature>
<evidence type="ECO:0000313" key="9">
    <source>
        <dbReference type="Proteomes" id="UP000887458"/>
    </source>
</evidence>
<reference evidence="8 9" key="1">
    <citation type="journal article" date="2018" name="J. Allergy Clin. Immunol.">
        <title>High-quality assembly of Dermatophagoides pteronyssinus genome and transcriptome reveals a wide range of novel allergens.</title>
        <authorList>
            <person name="Liu X.Y."/>
            <person name="Yang K.Y."/>
            <person name="Wang M.Q."/>
            <person name="Kwok J.S."/>
            <person name="Zeng X."/>
            <person name="Yang Z."/>
            <person name="Xiao X.J."/>
            <person name="Lau C.P."/>
            <person name="Li Y."/>
            <person name="Huang Z.M."/>
            <person name="Ba J.G."/>
            <person name="Yim A.K."/>
            <person name="Ouyang C.Y."/>
            <person name="Ngai S.M."/>
            <person name="Chan T.F."/>
            <person name="Leung E.L."/>
            <person name="Liu L."/>
            <person name="Liu Z.G."/>
            <person name="Tsui S.K."/>
        </authorList>
    </citation>
    <scope>NUCLEOTIDE SEQUENCE [LARGE SCALE GENOMIC DNA]</scope>
    <source>
        <strain evidence="8">Derp</strain>
    </source>
</reference>
<feature type="binding site" evidence="5">
    <location>
        <position position="306"/>
    </location>
    <ligand>
        <name>a divalent metal cation</name>
        <dbReference type="ChEBI" id="CHEBI:60240"/>
        <label>1</label>
    </ligand>
</feature>
<dbReference type="PRINTS" id="PR00599">
    <property type="entry name" value="MAPEPTIDASE"/>
</dbReference>
<feature type="domain" description="Peptidase M24" evidence="7">
    <location>
        <begin position="86"/>
        <end position="312"/>
    </location>
</feature>
<feature type="binding site" evidence="5">
    <location>
        <position position="180"/>
    </location>
    <ligand>
        <name>a divalent metal cation</name>
        <dbReference type="ChEBI" id="CHEBI:60240"/>
        <label>1</label>
    </ligand>
</feature>
<dbReference type="Gene3D" id="3.90.230.10">
    <property type="entry name" value="Creatinase/methionine aminopeptidase superfamily"/>
    <property type="match status" value="1"/>
</dbReference>
<comment type="cofactor">
    <cofactor evidence="5">
        <name>Co(2+)</name>
        <dbReference type="ChEBI" id="CHEBI:48828"/>
    </cofactor>
    <cofactor evidence="5">
        <name>Zn(2+)</name>
        <dbReference type="ChEBI" id="CHEBI:29105"/>
    </cofactor>
    <cofactor evidence="5">
        <name>Mn(2+)</name>
        <dbReference type="ChEBI" id="CHEBI:29035"/>
    </cofactor>
    <cofactor evidence="5">
        <name>Fe(2+)</name>
        <dbReference type="ChEBI" id="CHEBI:29033"/>
    </cofactor>
    <text evidence="5">Binds 2 divalent metal cations per subunit. Has a high-affinity and a low affinity metal-binding site. The true nature of the physiological cofactor is under debate. The enzyme is active with cobalt, zinc, manganese or divalent iron ions. Most likely, methionine aminopeptidases function as mononuclear Fe(2+)-metalloproteases under physiological conditions, and the catalytically relevant metal-binding site has been assigned to the histidine-containing high-affinity site.</text>
</comment>
<sequence length="322" mass="36935">MLSICKNNFIIFRNLLQKFNHYNNLVKQKFFSTTNFLSYEIIEPKYPISSITRNFPKDILLPDYAINGQPNKHNNSNYVKNPNDIEKIWNSCKIAKTILMKTGEQLKIGMTCEDIDDIVYNLCLKYKCYPSPLNYSGFPKCVTTSVNNIAVHGIPDQRQLQSGDIISIDVSIYYNGFHGDCCHTFAIGDCDQQAKHLMNVAELCLYEAIKICRSGQRISAIGKTIENIARKYEMNVVKEFCGHGVGKDLHENPQILHYDHNSEEIMIENMIFTIEPIILETSANVVMFDDGWTVASENDCRSAQFEHTIWIRKHDSVILTEI</sequence>
<dbReference type="HAMAP" id="MF_01974">
    <property type="entry name" value="MetAP_1"/>
    <property type="match status" value="1"/>
</dbReference>
<dbReference type="CDD" id="cd01086">
    <property type="entry name" value="MetAP1"/>
    <property type="match status" value="1"/>
</dbReference>
<evidence type="ECO:0000259" key="7">
    <source>
        <dbReference type="Pfam" id="PF00557"/>
    </source>
</evidence>
<evidence type="ECO:0000256" key="5">
    <source>
        <dbReference type="HAMAP-Rule" id="MF_03174"/>
    </source>
</evidence>
<dbReference type="EMBL" id="NJHN03000031">
    <property type="protein sequence ID" value="KAH9423861.1"/>
    <property type="molecule type" value="Genomic_DNA"/>
</dbReference>
<name>A0ABQ8JMM4_DERPT</name>
<dbReference type="NCBIfam" id="TIGR00500">
    <property type="entry name" value="met_pdase_I"/>
    <property type="match status" value="1"/>
</dbReference>
<protein>
    <recommendedName>
        <fullName evidence="6">Methionine aminopeptidase</fullName>
        <ecNumber evidence="6">3.4.11.18</ecNumber>
    </recommendedName>
</protein>
<dbReference type="PANTHER" id="PTHR43330:SF8">
    <property type="entry name" value="METHIONINE AMINOPEPTIDASE 1D, MITOCHONDRIAL"/>
    <property type="match status" value="1"/>
</dbReference>
<comment type="caution">
    <text evidence="8">The sequence shown here is derived from an EMBL/GenBank/DDBJ whole genome shotgun (WGS) entry which is preliminary data.</text>
</comment>
<dbReference type="InterPro" id="IPR036005">
    <property type="entry name" value="Creatinase/aminopeptidase-like"/>
</dbReference>
<feature type="binding site" evidence="5">
    <location>
        <position position="275"/>
    </location>
    <ligand>
        <name>a divalent metal cation</name>
        <dbReference type="ChEBI" id="CHEBI:60240"/>
        <label>2</label>
        <note>catalytic</note>
    </ligand>
</feature>
<dbReference type="EC" id="3.4.11.18" evidence="6"/>
<comment type="function">
    <text evidence="6">Cotranslationally removes the N-terminal methionine from nascent proteins. The N-terminal methionine is often cleaved when the second residue in the primary sequence is small and uncharged (Met-Ala-, Cys, Gly, Pro, Ser, Thr, or Val).</text>
</comment>
<feature type="binding site" evidence="5">
    <location>
        <position position="180"/>
    </location>
    <ligand>
        <name>a divalent metal cation</name>
        <dbReference type="ChEBI" id="CHEBI:60240"/>
        <label>2</label>
        <note>catalytic</note>
    </ligand>
</feature>
<comment type="catalytic activity">
    <reaction evidence="5 6">
        <text>Release of N-terminal amino acids, preferentially methionine, from peptides and arylamides.</text>
        <dbReference type="EC" id="3.4.11.18"/>
    </reaction>
</comment>
<gene>
    <name evidence="8" type="primary">METAP1D</name>
    <name evidence="8" type="ORF">DERP_005445</name>
</gene>
<proteinExistence type="inferred from homology"/>
<keyword evidence="1 5" id="KW-0031">Aminopeptidase</keyword>
<feature type="binding site" evidence="5">
    <location>
        <position position="243"/>
    </location>
    <ligand>
        <name>a divalent metal cation</name>
        <dbReference type="ChEBI" id="CHEBI:60240"/>
        <label>2</label>
        <note>catalytic</note>
    </ligand>
</feature>
<organism evidence="8 9">
    <name type="scientific">Dermatophagoides pteronyssinus</name>
    <name type="common">European house dust mite</name>
    <dbReference type="NCBI Taxonomy" id="6956"/>
    <lineage>
        <taxon>Eukaryota</taxon>
        <taxon>Metazoa</taxon>
        <taxon>Ecdysozoa</taxon>
        <taxon>Arthropoda</taxon>
        <taxon>Chelicerata</taxon>
        <taxon>Arachnida</taxon>
        <taxon>Acari</taxon>
        <taxon>Acariformes</taxon>
        <taxon>Sarcoptiformes</taxon>
        <taxon>Astigmata</taxon>
        <taxon>Psoroptidia</taxon>
        <taxon>Analgoidea</taxon>
        <taxon>Pyroglyphidae</taxon>
        <taxon>Dermatophagoidinae</taxon>
        <taxon>Dermatophagoides</taxon>
    </lineage>
</organism>
<feature type="binding site" evidence="5">
    <location>
        <position position="250"/>
    </location>
    <ligand>
        <name>substrate</name>
    </ligand>
</feature>
<keyword evidence="9" id="KW-1185">Reference proteome</keyword>
<evidence type="ECO:0000256" key="2">
    <source>
        <dbReference type="ARBA" id="ARBA00022670"/>
    </source>
</evidence>
<dbReference type="SUPFAM" id="SSF55920">
    <property type="entry name" value="Creatinase/aminopeptidase"/>
    <property type="match status" value="1"/>
</dbReference>
<dbReference type="PROSITE" id="PS00680">
    <property type="entry name" value="MAP_1"/>
    <property type="match status" value="1"/>
</dbReference>
<feature type="binding site" evidence="5">
    <location>
        <position position="152"/>
    </location>
    <ligand>
        <name>substrate</name>
    </ligand>
</feature>